<reference evidence="3 4" key="1">
    <citation type="journal article" date="2019" name="PLoS Negl. Trop. Dis.">
        <title>Whole genome sequencing of Entamoeba nuttalli reveals mammalian host-related molecular signatures and a novel octapeptide-repeat surface protein.</title>
        <authorList>
            <person name="Tanaka M."/>
            <person name="Makiuchi T."/>
            <person name="Komiyama T."/>
            <person name="Shiina T."/>
            <person name="Osaki K."/>
            <person name="Tachibana H."/>
        </authorList>
    </citation>
    <scope>NUCLEOTIDE SEQUENCE [LARGE SCALE GENOMIC DNA]</scope>
    <source>
        <strain evidence="3 4">P19-061405</strain>
    </source>
</reference>
<keyword evidence="1" id="KW-1133">Transmembrane helix</keyword>
<evidence type="ECO:0000313" key="4">
    <source>
        <dbReference type="Proteomes" id="UP001628156"/>
    </source>
</evidence>
<gene>
    <name evidence="3" type="ORF">ENUP19_0140G0001</name>
</gene>
<dbReference type="SUPFAM" id="SSF52374">
    <property type="entry name" value="Nucleotidylyl transferase"/>
    <property type="match status" value="1"/>
</dbReference>
<accession>A0ABQ0DK90</accession>
<dbReference type="InterPro" id="IPR014729">
    <property type="entry name" value="Rossmann-like_a/b/a_fold"/>
</dbReference>
<evidence type="ECO:0000256" key="1">
    <source>
        <dbReference type="SAM" id="Phobius"/>
    </source>
</evidence>
<name>A0ABQ0DK90_9EUKA</name>
<dbReference type="PANTHER" id="PTHR43509">
    <property type="match status" value="1"/>
</dbReference>
<dbReference type="Gene3D" id="3.40.50.620">
    <property type="entry name" value="HUPs"/>
    <property type="match status" value="1"/>
</dbReference>
<protein>
    <recommendedName>
        <fullName evidence="2">Sulphate adenylyltransferase catalytic domain-containing protein</fullName>
    </recommendedName>
</protein>
<dbReference type="Proteomes" id="UP001628156">
    <property type="component" value="Unassembled WGS sequence"/>
</dbReference>
<evidence type="ECO:0000259" key="2">
    <source>
        <dbReference type="Pfam" id="PF01747"/>
    </source>
</evidence>
<keyword evidence="1" id="KW-0472">Membrane</keyword>
<dbReference type="EMBL" id="BAAFRS010000140">
    <property type="protein sequence ID" value="GAB1223280.1"/>
    <property type="molecule type" value="Genomic_DNA"/>
</dbReference>
<evidence type="ECO:0000313" key="3">
    <source>
        <dbReference type="EMBL" id="GAB1223280.1"/>
    </source>
</evidence>
<keyword evidence="1" id="KW-0812">Transmembrane</keyword>
<comment type="caution">
    <text evidence="3">The sequence shown here is derived from an EMBL/GenBank/DDBJ whole genome shotgun (WGS) entry which is preliminary data.</text>
</comment>
<feature type="transmembrane region" description="Helical" evidence="1">
    <location>
        <begin position="73"/>
        <end position="92"/>
    </location>
</feature>
<keyword evidence="4" id="KW-1185">Reference proteome</keyword>
<feature type="domain" description="Sulphate adenylyltransferase catalytic" evidence="2">
    <location>
        <begin position="1"/>
        <end position="47"/>
    </location>
</feature>
<dbReference type="PANTHER" id="PTHR43509:SF1">
    <property type="entry name" value="SULFATE ADENYLYLTRANSFERASE"/>
    <property type="match status" value="1"/>
</dbReference>
<organism evidence="3 4">
    <name type="scientific">Entamoeba nuttalli</name>
    <dbReference type="NCBI Taxonomy" id="412467"/>
    <lineage>
        <taxon>Eukaryota</taxon>
        <taxon>Amoebozoa</taxon>
        <taxon>Evosea</taxon>
        <taxon>Archamoebae</taxon>
        <taxon>Mastigamoebida</taxon>
        <taxon>Entamoebidae</taxon>
        <taxon>Entamoeba</taxon>
    </lineage>
</organism>
<dbReference type="Pfam" id="PF01747">
    <property type="entry name" value="ATP-sulfurylase"/>
    <property type="match status" value="1"/>
</dbReference>
<dbReference type="InterPro" id="IPR024951">
    <property type="entry name" value="Sulfurylase_cat_dom"/>
</dbReference>
<proteinExistence type="predicted"/>
<sequence>MASLRTCPHTKKDRVIVSGTMVRKMLSEGKALPDHFGRAESLKILADYYQHLDKSKRVTIKLQKFATGDAMEISVFINSTLSLILFIWFLVLK</sequence>